<keyword evidence="3" id="KW-0235">DNA replication</keyword>
<sequence>MTSRSEKKNRDDGEIAPVYFLTGTEEYLKEELTGRIRNTLFPSREDAACNTIILYGPELTLGDLVSRASEYPMFTEKKLIIVRQFEKIKKTASKEQQKLHEEKYNSYLLNPADFTVLVLDAGQIDKKDLDKSPFLQLKKYRKDFPAIKTPDLFASDRAKASGWEFEPDALKAFTAYIQPSAREICHEIQKMILYASDQRQGNKITALDVYECVGISRTYNIFELEKALATKNMRMCSGISLMIMDQEGQKEGLGSIVRYLTTFYIRLWKLSVPEVRRLPASDIAKILGMYGKQEYFVKSYLDYTKAFSMQDAEKALIALRATDAALKGILPYTDEKFLLLQLMQKLLGGNSGESVKG</sequence>
<keyword evidence="1" id="KW-0808">Transferase</keyword>
<name>A1BIR9_CHLPD</name>
<feature type="domain" description="DNA polymerase III delta N-terminal" evidence="5">
    <location>
        <begin position="19"/>
        <end position="129"/>
    </location>
</feature>
<reference evidence="6 7" key="1">
    <citation type="submission" date="2006-12" db="EMBL/GenBank/DDBJ databases">
        <title>Complete sequence of Chlorobium phaeobacteroides DSM 266.</title>
        <authorList>
            <consortium name="US DOE Joint Genome Institute"/>
            <person name="Copeland A."/>
            <person name="Lucas S."/>
            <person name="Lapidus A."/>
            <person name="Barry K."/>
            <person name="Detter J.C."/>
            <person name="Glavina del Rio T."/>
            <person name="Hammon N."/>
            <person name="Israni S."/>
            <person name="Pitluck S."/>
            <person name="Goltsman E."/>
            <person name="Schmutz J."/>
            <person name="Larimer F."/>
            <person name="Land M."/>
            <person name="Hauser L."/>
            <person name="Mikhailova N."/>
            <person name="Li T."/>
            <person name="Overmann J."/>
            <person name="Bryant D.A."/>
            <person name="Richardson P."/>
        </authorList>
    </citation>
    <scope>NUCLEOTIDE SEQUENCE [LARGE SCALE GENOMIC DNA]</scope>
    <source>
        <strain evidence="6 7">DSM 266</strain>
    </source>
</reference>
<dbReference type="RefSeq" id="WP_011746087.1">
    <property type="nucleotide sequence ID" value="NC_008639.1"/>
</dbReference>
<dbReference type="InterPro" id="IPR027417">
    <property type="entry name" value="P-loop_NTPase"/>
</dbReference>
<evidence type="ECO:0000313" key="7">
    <source>
        <dbReference type="Proteomes" id="UP000008701"/>
    </source>
</evidence>
<keyword evidence="7" id="KW-1185">Reference proteome</keyword>
<dbReference type="OrthoDB" id="1172326at2"/>
<organism evidence="6 7">
    <name type="scientific">Chlorobium phaeobacteroides (strain DSM 266 / SMG 266 / 2430)</name>
    <dbReference type="NCBI Taxonomy" id="290317"/>
    <lineage>
        <taxon>Bacteria</taxon>
        <taxon>Pseudomonadati</taxon>
        <taxon>Chlorobiota</taxon>
        <taxon>Chlorobiia</taxon>
        <taxon>Chlorobiales</taxon>
        <taxon>Chlorobiaceae</taxon>
        <taxon>Chlorobium/Pelodictyon group</taxon>
        <taxon>Chlorobium</taxon>
    </lineage>
</organism>
<dbReference type="Gene3D" id="3.40.50.300">
    <property type="entry name" value="P-loop containing nucleotide triphosphate hydrolases"/>
    <property type="match status" value="1"/>
</dbReference>
<dbReference type="Proteomes" id="UP000008701">
    <property type="component" value="Chromosome"/>
</dbReference>
<dbReference type="Pfam" id="PF06144">
    <property type="entry name" value="DNA_pol3_delta"/>
    <property type="match status" value="1"/>
</dbReference>
<accession>A1BIR9</accession>
<dbReference type="GO" id="GO:0006261">
    <property type="term" value="P:DNA-templated DNA replication"/>
    <property type="evidence" value="ECO:0007669"/>
    <property type="project" value="TreeGrafter"/>
</dbReference>
<dbReference type="eggNOG" id="COG1466">
    <property type="taxonomic scope" value="Bacteria"/>
</dbReference>
<dbReference type="EMBL" id="CP000492">
    <property type="protein sequence ID" value="ABL66296.1"/>
    <property type="molecule type" value="Genomic_DNA"/>
</dbReference>
<dbReference type="PANTHER" id="PTHR34388">
    <property type="entry name" value="DNA POLYMERASE III SUBUNIT DELTA"/>
    <property type="match status" value="1"/>
</dbReference>
<evidence type="ECO:0000313" key="6">
    <source>
        <dbReference type="EMBL" id="ABL66296.1"/>
    </source>
</evidence>
<dbReference type="GO" id="GO:0003887">
    <property type="term" value="F:DNA-directed DNA polymerase activity"/>
    <property type="evidence" value="ECO:0007669"/>
    <property type="project" value="UniProtKB-KW"/>
</dbReference>
<dbReference type="SUPFAM" id="SSF52540">
    <property type="entry name" value="P-loop containing nucleoside triphosphate hydrolases"/>
    <property type="match status" value="1"/>
</dbReference>
<dbReference type="HOGENOM" id="CLU_044694_3_0_10"/>
<dbReference type="InterPro" id="IPR010372">
    <property type="entry name" value="DNA_pol3_delta_N"/>
</dbReference>
<dbReference type="KEGG" id="cph:Cpha266_2304"/>
<gene>
    <name evidence="6" type="ordered locus">Cpha266_2304</name>
</gene>
<protein>
    <submittedName>
        <fullName evidence="6">DNA polymerase III, delta subunit</fullName>
    </submittedName>
</protein>
<dbReference type="Gene3D" id="1.20.272.10">
    <property type="match status" value="1"/>
</dbReference>
<evidence type="ECO:0000256" key="1">
    <source>
        <dbReference type="ARBA" id="ARBA00022679"/>
    </source>
</evidence>
<dbReference type="PANTHER" id="PTHR34388:SF1">
    <property type="entry name" value="DNA POLYMERASE III SUBUNIT DELTA"/>
    <property type="match status" value="1"/>
</dbReference>
<evidence type="ECO:0000256" key="2">
    <source>
        <dbReference type="ARBA" id="ARBA00022695"/>
    </source>
</evidence>
<dbReference type="AlphaFoldDB" id="A1BIR9"/>
<evidence type="ECO:0000256" key="3">
    <source>
        <dbReference type="ARBA" id="ARBA00022705"/>
    </source>
</evidence>
<keyword evidence="4" id="KW-0239">DNA-directed DNA polymerase</keyword>
<dbReference type="NCBIfam" id="TIGR01128">
    <property type="entry name" value="holA"/>
    <property type="match status" value="1"/>
</dbReference>
<dbReference type="GO" id="GO:0009360">
    <property type="term" value="C:DNA polymerase III complex"/>
    <property type="evidence" value="ECO:0007669"/>
    <property type="project" value="InterPro"/>
</dbReference>
<proteinExistence type="predicted"/>
<dbReference type="Gene3D" id="1.10.8.60">
    <property type="match status" value="1"/>
</dbReference>
<dbReference type="STRING" id="290317.Cpha266_2304"/>
<evidence type="ECO:0000256" key="4">
    <source>
        <dbReference type="ARBA" id="ARBA00022932"/>
    </source>
</evidence>
<keyword evidence="2" id="KW-0548">Nucleotidyltransferase</keyword>
<dbReference type="GO" id="GO:0003677">
    <property type="term" value="F:DNA binding"/>
    <property type="evidence" value="ECO:0007669"/>
    <property type="project" value="InterPro"/>
</dbReference>
<dbReference type="InterPro" id="IPR005790">
    <property type="entry name" value="DNA_polIII_delta"/>
</dbReference>
<evidence type="ECO:0000259" key="5">
    <source>
        <dbReference type="Pfam" id="PF06144"/>
    </source>
</evidence>